<comment type="similarity">
    <text evidence="1 9">Belongs to the class-II aminoacyl-tRNA synthetase family.</text>
</comment>
<comment type="subunit">
    <text evidence="2 9">Homodimer.</text>
</comment>
<dbReference type="InterPro" id="IPR041715">
    <property type="entry name" value="HisRS-like_core"/>
</dbReference>
<comment type="subcellular location">
    <subcellularLocation>
        <location evidence="9">Cytoplasm</location>
    </subcellularLocation>
</comment>
<name>A0ABU5VY72_9BACT</name>
<dbReference type="Gene3D" id="3.30.930.10">
    <property type="entry name" value="Bira Bifunctional Protein, Domain 2"/>
    <property type="match status" value="1"/>
</dbReference>
<gene>
    <name evidence="9 11" type="primary">hisS</name>
    <name evidence="11" type="ORF">SHI21_10060</name>
</gene>
<protein>
    <recommendedName>
        <fullName evidence="9">Histidine--tRNA ligase</fullName>
        <ecNumber evidence="9">6.1.1.21</ecNumber>
    </recommendedName>
    <alternativeName>
        <fullName evidence="9">Histidyl-tRNA synthetase</fullName>
        <shortName evidence="9">HisRS</shortName>
    </alternativeName>
</protein>
<sequence length="436" mass="49973">MALNKLPYRGTRDFFPKDKRIQDYLFSIMIKTSESFGYEPYDGPLLEEVELYKAKSGEELINEQIYSFIDRGERNMAIRPEMTPTVARLVAQVHRESSKPLRWYSIPRLMRYEKPQRGRMREFWQLNCDIFGAPGRTGEVEILQVAVELFENYGANKSHFEIVLNDRAIVDTVFKKIMGATDAQTYRLYKIADKSKKVNEEGLKKMVAEVGLTPAAENIFYSYLQLKTFDEVDAFLKKNNETEIADLFANFISLTKSNDLSEYLVYDPSIVRGLDYYTGIVFEIFDKHPDNRRALCGGGAFANLLQIFNEDPLPGVGFGLGDVTFQDFLEVHNLLPNFDHPVNDIMITFQEDQAIEVSMKLARSLRKAGLKVVTNLDAIKFKKVFPTAEKKGVRFVTLMGSDEFAKNQIQLKNLATKEQHTIDLNDLESILKIIKA</sequence>
<dbReference type="SUPFAM" id="SSF55681">
    <property type="entry name" value="Class II aaRS and biotin synthetases"/>
    <property type="match status" value="1"/>
</dbReference>
<evidence type="ECO:0000256" key="9">
    <source>
        <dbReference type="HAMAP-Rule" id="MF_00127"/>
    </source>
</evidence>
<evidence type="ECO:0000256" key="3">
    <source>
        <dbReference type="ARBA" id="ARBA00022598"/>
    </source>
</evidence>
<keyword evidence="9" id="KW-0963">Cytoplasm</keyword>
<evidence type="ECO:0000256" key="6">
    <source>
        <dbReference type="ARBA" id="ARBA00022917"/>
    </source>
</evidence>
<keyword evidence="5 9" id="KW-0067">ATP-binding</keyword>
<reference evidence="11 12" key="1">
    <citation type="submission" date="2023-11" db="EMBL/GenBank/DDBJ databases">
        <title>A Novel Polar Bacteriovorax (B. antarcticus) Isolated from the Biocrust in Antarctica.</title>
        <authorList>
            <person name="Mun W."/>
            <person name="Choi S.Y."/>
            <person name="Mitchell R.J."/>
        </authorList>
    </citation>
    <scope>NUCLEOTIDE SEQUENCE [LARGE SCALE GENOMIC DNA]</scope>
    <source>
        <strain evidence="11 12">PP10</strain>
    </source>
</reference>
<evidence type="ECO:0000256" key="7">
    <source>
        <dbReference type="ARBA" id="ARBA00023146"/>
    </source>
</evidence>
<keyword evidence="4 9" id="KW-0547">Nucleotide-binding</keyword>
<dbReference type="PANTHER" id="PTHR43707">
    <property type="entry name" value="HISTIDYL-TRNA SYNTHETASE"/>
    <property type="match status" value="1"/>
</dbReference>
<keyword evidence="6 9" id="KW-0648">Protein biosynthesis</keyword>
<dbReference type="Proteomes" id="UP001302274">
    <property type="component" value="Unassembled WGS sequence"/>
</dbReference>
<dbReference type="PANTHER" id="PTHR43707:SF1">
    <property type="entry name" value="HISTIDINE--TRNA LIGASE, MITOCHONDRIAL-RELATED"/>
    <property type="match status" value="1"/>
</dbReference>
<dbReference type="GO" id="GO:0004821">
    <property type="term" value="F:histidine-tRNA ligase activity"/>
    <property type="evidence" value="ECO:0007669"/>
    <property type="project" value="UniProtKB-EC"/>
</dbReference>
<dbReference type="Pfam" id="PF03129">
    <property type="entry name" value="HGTP_anticodon"/>
    <property type="match status" value="1"/>
</dbReference>
<proteinExistence type="inferred from homology"/>
<organism evidence="11 12">
    <name type="scientific">Bacteriovorax antarcticus</name>
    <dbReference type="NCBI Taxonomy" id="3088717"/>
    <lineage>
        <taxon>Bacteria</taxon>
        <taxon>Pseudomonadati</taxon>
        <taxon>Bdellovibrionota</taxon>
        <taxon>Bacteriovoracia</taxon>
        <taxon>Bacteriovoracales</taxon>
        <taxon>Bacteriovoracaceae</taxon>
        <taxon>Bacteriovorax</taxon>
    </lineage>
</organism>
<dbReference type="InterPro" id="IPR004516">
    <property type="entry name" value="HisRS/HisZ"/>
</dbReference>
<keyword evidence="12" id="KW-1185">Reference proteome</keyword>
<evidence type="ECO:0000259" key="10">
    <source>
        <dbReference type="PROSITE" id="PS50862"/>
    </source>
</evidence>
<dbReference type="CDD" id="cd00859">
    <property type="entry name" value="HisRS_anticodon"/>
    <property type="match status" value="1"/>
</dbReference>
<dbReference type="PROSITE" id="PS50862">
    <property type="entry name" value="AA_TRNA_LIGASE_II"/>
    <property type="match status" value="1"/>
</dbReference>
<feature type="domain" description="Aminoacyl-transfer RNA synthetases class-II family profile" evidence="10">
    <location>
        <begin position="9"/>
        <end position="336"/>
    </location>
</feature>
<dbReference type="InterPro" id="IPR004154">
    <property type="entry name" value="Anticodon-bd"/>
</dbReference>
<evidence type="ECO:0000256" key="8">
    <source>
        <dbReference type="ARBA" id="ARBA00047639"/>
    </source>
</evidence>
<evidence type="ECO:0000313" key="12">
    <source>
        <dbReference type="Proteomes" id="UP001302274"/>
    </source>
</evidence>
<dbReference type="EMBL" id="JAYGJQ010000002">
    <property type="protein sequence ID" value="MEA9356550.1"/>
    <property type="molecule type" value="Genomic_DNA"/>
</dbReference>
<dbReference type="RefSeq" id="WP_323576311.1">
    <property type="nucleotide sequence ID" value="NZ_JAYGJQ010000002.1"/>
</dbReference>
<evidence type="ECO:0000256" key="4">
    <source>
        <dbReference type="ARBA" id="ARBA00022741"/>
    </source>
</evidence>
<dbReference type="InterPro" id="IPR006195">
    <property type="entry name" value="aa-tRNA-synth_II"/>
</dbReference>
<dbReference type="HAMAP" id="MF_00127">
    <property type="entry name" value="His_tRNA_synth"/>
    <property type="match status" value="1"/>
</dbReference>
<keyword evidence="7 9" id="KW-0030">Aminoacyl-tRNA synthetase</keyword>
<dbReference type="NCBIfam" id="TIGR00442">
    <property type="entry name" value="hisS"/>
    <property type="match status" value="1"/>
</dbReference>
<evidence type="ECO:0000256" key="5">
    <source>
        <dbReference type="ARBA" id="ARBA00022840"/>
    </source>
</evidence>
<dbReference type="InterPro" id="IPR015807">
    <property type="entry name" value="His-tRNA-ligase"/>
</dbReference>
<evidence type="ECO:0000256" key="2">
    <source>
        <dbReference type="ARBA" id="ARBA00011738"/>
    </source>
</evidence>
<accession>A0ABU5VY72</accession>
<evidence type="ECO:0000256" key="1">
    <source>
        <dbReference type="ARBA" id="ARBA00008226"/>
    </source>
</evidence>
<dbReference type="Gene3D" id="3.40.50.800">
    <property type="entry name" value="Anticodon-binding domain"/>
    <property type="match status" value="1"/>
</dbReference>
<comment type="caution">
    <text evidence="11">The sequence shown here is derived from an EMBL/GenBank/DDBJ whole genome shotgun (WGS) entry which is preliminary data.</text>
</comment>
<dbReference type="Pfam" id="PF13393">
    <property type="entry name" value="tRNA-synt_His"/>
    <property type="match status" value="1"/>
</dbReference>
<comment type="catalytic activity">
    <reaction evidence="8 9">
        <text>tRNA(His) + L-histidine + ATP = L-histidyl-tRNA(His) + AMP + diphosphate + H(+)</text>
        <dbReference type="Rhea" id="RHEA:17313"/>
        <dbReference type="Rhea" id="RHEA-COMP:9665"/>
        <dbReference type="Rhea" id="RHEA-COMP:9689"/>
        <dbReference type="ChEBI" id="CHEBI:15378"/>
        <dbReference type="ChEBI" id="CHEBI:30616"/>
        <dbReference type="ChEBI" id="CHEBI:33019"/>
        <dbReference type="ChEBI" id="CHEBI:57595"/>
        <dbReference type="ChEBI" id="CHEBI:78442"/>
        <dbReference type="ChEBI" id="CHEBI:78527"/>
        <dbReference type="ChEBI" id="CHEBI:456215"/>
        <dbReference type="EC" id="6.1.1.21"/>
    </reaction>
</comment>
<dbReference type="InterPro" id="IPR045864">
    <property type="entry name" value="aa-tRNA-synth_II/BPL/LPL"/>
</dbReference>
<keyword evidence="3 9" id="KW-0436">Ligase</keyword>
<dbReference type="PIRSF" id="PIRSF001549">
    <property type="entry name" value="His-tRNA_synth"/>
    <property type="match status" value="1"/>
</dbReference>
<dbReference type="InterPro" id="IPR033656">
    <property type="entry name" value="HisRS_anticodon"/>
</dbReference>
<dbReference type="InterPro" id="IPR036621">
    <property type="entry name" value="Anticodon-bd_dom_sf"/>
</dbReference>
<dbReference type="CDD" id="cd00773">
    <property type="entry name" value="HisRS-like_core"/>
    <property type="match status" value="1"/>
</dbReference>
<dbReference type="SUPFAM" id="SSF52954">
    <property type="entry name" value="Class II aaRS ABD-related"/>
    <property type="match status" value="1"/>
</dbReference>
<evidence type="ECO:0000313" key="11">
    <source>
        <dbReference type="EMBL" id="MEA9356550.1"/>
    </source>
</evidence>
<dbReference type="EC" id="6.1.1.21" evidence="9"/>